<dbReference type="GO" id="GO:0098797">
    <property type="term" value="C:plasma membrane protein complex"/>
    <property type="evidence" value="ECO:0007669"/>
    <property type="project" value="TreeGrafter"/>
</dbReference>
<dbReference type="NCBIfam" id="TIGR01352">
    <property type="entry name" value="tonB_Cterm"/>
    <property type="match status" value="2"/>
</dbReference>
<evidence type="ECO:0000256" key="9">
    <source>
        <dbReference type="ARBA" id="ARBA00023136"/>
    </source>
</evidence>
<evidence type="ECO:0000256" key="10">
    <source>
        <dbReference type="SAM" id="SignalP"/>
    </source>
</evidence>
<dbReference type="Proteomes" id="UP000317624">
    <property type="component" value="Unassembled WGS sequence"/>
</dbReference>
<keyword evidence="5" id="KW-0997">Cell inner membrane</keyword>
<dbReference type="PRINTS" id="PR01374">
    <property type="entry name" value="TONBPROTEIN"/>
</dbReference>
<dbReference type="PANTHER" id="PTHR33446">
    <property type="entry name" value="PROTEIN TONB-RELATED"/>
    <property type="match status" value="1"/>
</dbReference>
<dbReference type="GO" id="GO:0015031">
    <property type="term" value="P:protein transport"/>
    <property type="evidence" value="ECO:0007669"/>
    <property type="project" value="UniProtKB-KW"/>
</dbReference>
<gene>
    <name evidence="12" type="ORF">FNT36_09835</name>
</gene>
<dbReference type="GO" id="GO:0055085">
    <property type="term" value="P:transmembrane transport"/>
    <property type="evidence" value="ECO:0007669"/>
    <property type="project" value="InterPro"/>
</dbReference>
<evidence type="ECO:0000259" key="11">
    <source>
        <dbReference type="PROSITE" id="PS52015"/>
    </source>
</evidence>
<feature type="domain" description="TonB C-terminal" evidence="11">
    <location>
        <begin position="194"/>
        <end position="283"/>
    </location>
</feature>
<dbReference type="Pfam" id="PF03544">
    <property type="entry name" value="TonB_C"/>
    <property type="match status" value="2"/>
</dbReference>
<dbReference type="AlphaFoldDB" id="A0A558BYX4"/>
<keyword evidence="10" id="KW-0732">Signal</keyword>
<keyword evidence="4" id="KW-1003">Cell membrane</keyword>
<evidence type="ECO:0000256" key="3">
    <source>
        <dbReference type="ARBA" id="ARBA00022448"/>
    </source>
</evidence>
<feature type="chain" id="PRO_5021876956" evidence="10">
    <location>
        <begin position="21"/>
        <end position="283"/>
    </location>
</feature>
<dbReference type="OrthoDB" id="5918473at2"/>
<keyword evidence="8" id="KW-1133">Transmembrane helix</keyword>
<comment type="similarity">
    <text evidence="2">Belongs to the TonB family.</text>
</comment>
<keyword evidence="3" id="KW-0813">Transport</keyword>
<dbReference type="InterPro" id="IPR006260">
    <property type="entry name" value="TonB/TolA_C"/>
</dbReference>
<dbReference type="GO" id="GO:0015891">
    <property type="term" value="P:siderophore transport"/>
    <property type="evidence" value="ECO:0007669"/>
    <property type="project" value="InterPro"/>
</dbReference>
<comment type="caution">
    <text evidence="12">The sequence shown here is derived from an EMBL/GenBank/DDBJ whole genome shotgun (WGS) entry which is preliminary data.</text>
</comment>
<evidence type="ECO:0000256" key="1">
    <source>
        <dbReference type="ARBA" id="ARBA00004383"/>
    </source>
</evidence>
<dbReference type="Gene3D" id="3.30.1150.10">
    <property type="match status" value="2"/>
</dbReference>
<keyword evidence="13" id="KW-1185">Reference proteome</keyword>
<feature type="domain" description="TonB C-terminal" evidence="11">
    <location>
        <begin position="48"/>
        <end position="144"/>
    </location>
</feature>
<organism evidence="12 13">
    <name type="scientific">Hymenobacter setariae</name>
    <dbReference type="NCBI Taxonomy" id="2594794"/>
    <lineage>
        <taxon>Bacteria</taxon>
        <taxon>Pseudomonadati</taxon>
        <taxon>Bacteroidota</taxon>
        <taxon>Cytophagia</taxon>
        <taxon>Cytophagales</taxon>
        <taxon>Hymenobacteraceae</taxon>
        <taxon>Hymenobacter</taxon>
    </lineage>
</organism>
<dbReference type="GO" id="GO:0030288">
    <property type="term" value="C:outer membrane-bounded periplasmic space"/>
    <property type="evidence" value="ECO:0007669"/>
    <property type="project" value="InterPro"/>
</dbReference>
<name>A0A558BYX4_9BACT</name>
<keyword evidence="7" id="KW-0653">Protein transport</keyword>
<dbReference type="PANTHER" id="PTHR33446:SF2">
    <property type="entry name" value="PROTEIN TONB"/>
    <property type="match status" value="1"/>
</dbReference>
<dbReference type="SUPFAM" id="SSF74653">
    <property type="entry name" value="TolA/TonB C-terminal domain"/>
    <property type="match status" value="2"/>
</dbReference>
<evidence type="ECO:0000256" key="7">
    <source>
        <dbReference type="ARBA" id="ARBA00022927"/>
    </source>
</evidence>
<dbReference type="PROSITE" id="PS52015">
    <property type="entry name" value="TONB_CTD"/>
    <property type="match status" value="2"/>
</dbReference>
<dbReference type="InterPro" id="IPR037682">
    <property type="entry name" value="TonB_C"/>
</dbReference>
<evidence type="ECO:0000313" key="12">
    <source>
        <dbReference type="EMBL" id="TVT41717.1"/>
    </source>
</evidence>
<dbReference type="InterPro" id="IPR003538">
    <property type="entry name" value="TonB"/>
</dbReference>
<feature type="signal peptide" evidence="10">
    <location>
        <begin position="1"/>
        <end position="20"/>
    </location>
</feature>
<evidence type="ECO:0000256" key="8">
    <source>
        <dbReference type="ARBA" id="ARBA00022989"/>
    </source>
</evidence>
<comment type="subcellular location">
    <subcellularLocation>
        <location evidence="1">Cell inner membrane</location>
        <topology evidence="1">Single-pass membrane protein</topology>
        <orientation evidence="1">Periplasmic side</orientation>
    </subcellularLocation>
</comment>
<dbReference type="RefSeq" id="WP_144846957.1">
    <property type="nucleotide sequence ID" value="NZ_VMRJ01000002.1"/>
</dbReference>
<proteinExistence type="inferred from homology"/>
<keyword evidence="9" id="KW-0472">Membrane</keyword>
<evidence type="ECO:0000256" key="4">
    <source>
        <dbReference type="ARBA" id="ARBA00022475"/>
    </source>
</evidence>
<evidence type="ECO:0000256" key="2">
    <source>
        <dbReference type="ARBA" id="ARBA00006555"/>
    </source>
</evidence>
<dbReference type="GO" id="GO:0031992">
    <property type="term" value="F:energy transducer activity"/>
    <property type="evidence" value="ECO:0007669"/>
    <property type="project" value="InterPro"/>
</dbReference>
<evidence type="ECO:0000256" key="5">
    <source>
        <dbReference type="ARBA" id="ARBA00022519"/>
    </source>
</evidence>
<dbReference type="EMBL" id="VMRJ01000002">
    <property type="protein sequence ID" value="TVT41717.1"/>
    <property type="molecule type" value="Genomic_DNA"/>
</dbReference>
<sequence length="283" mass="30082">MRFPKLFAIFLLAATTPALAQKPAKLKYPTDDNSRVYDAVEQPAVPKGGPQGYADYLASHQKYPTAAMQAKQEGTVMVTFVVEKSGSIGEVEVKQPVAPLLDAEAIRVIKSAPKWTPAHQKGKVVRQRVTVPVSFVLAEGSGEVVEVPAAGATKPGQPLPPGAVAATPGTTSVVGTAPNGAAIIRPEKSAQPVGGNAAFFAWIAANQKYPDLARKRKIQGKVPVEFTVQPDGSLTDVRVVQKHGSGLDEEAVRLIKAAPKWEPALYQGKPIKQKMALPVLFQL</sequence>
<reference evidence="12 13" key="1">
    <citation type="submission" date="2019-07" db="EMBL/GenBank/DDBJ databases">
        <title>Hymenobacter sp. straun FUR1 Genome sequencing and assembly.</title>
        <authorList>
            <person name="Chhetri G."/>
        </authorList>
    </citation>
    <scope>NUCLEOTIDE SEQUENCE [LARGE SCALE GENOMIC DNA]</scope>
    <source>
        <strain evidence="12 13">Fur1</strain>
    </source>
</reference>
<keyword evidence="6" id="KW-0812">Transmembrane</keyword>
<evidence type="ECO:0000256" key="6">
    <source>
        <dbReference type="ARBA" id="ARBA00022692"/>
    </source>
</evidence>
<dbReference type="InterPro" id="IPR051045">
    <property type="entry name" value="TonB-dependent_transducer"/>
</dbReference>
<accession>A0A558BYX4</accession>
<evidence type="ECO:0000313" key="13">
    <source>
        <dbReference type="Proteomes" id="UP000317624"/>
    </source>
</evidence>
<protein>
    <submittedName>
        <fullName evidence="12">Energy transducer TonB</fullName>
    </submittedName>
</protein>